<evidence type="ECO:0000256" key="1">
    <source>
        <dbReference type="SAM" id="MobiDB-lite"/>
    </source>
</evidence>
<dbReference type="PANTHER" id="PTHR46579:SF1">
    <property type="entry name" value="F5_8 TYPE C DOMAIN-CONTAINING PROTEIN"/>
    <property type="match status" value="1"/>
</dbReference>
<name>A0A5M3N3A7_CONPW</name>
<dbReference type="Proteomes" id="UP000053558">
    <property type="component" value="Unassembled WGS sequence"/>
</dbReference>
<dbReference type="PANTHER" id="PTHR46579">
    <property type="entry name" value="F5/8 TYPE C DOMAIN-CONTAINING PROTEIN-RELATED"/>
    <property type="match status" value="1"/>
</dbReference>
<protein>
    <submittedName>
        <fullName evidence="2">Uncharacterized protein</fullName>
    </submittedName>
</protein>
<reference evidence="3" key="1">
    <citation type="journal article" date="2012" name="Science">
        <title>The Paleozoic origin of enzymatic lignin decomposition reconstructed from 31 fungal genomes.</title>
        <authorList>
            <person name="Floudas D."/>
            <person name="Binder M."/>
            <person name="Riley R."/>
            <person name="Barry K."/>
            <person name="Blanchette R.A."/>
            <person name="Henrissat B."/>
            <person name="Martinez A.T."/>
            <person name="Otillar R."/>
            <person name="Spatafora J.W."/>
            <person name="Yadav J.S."/>
            <person name="Aerts A."/>
            <person name="Benoit I."/>
            <person name="Boyd A."/>
            <person name="Carlson A."/>
            <person name="Copeland A."/>
            <person name="Coutinho P.M."/>
            <person name="de Vries R.P."/>
            <person name="Ferreira P."/>
            <person name="Findley K."/>
            <person name="Foster B."/>
            <person name="Gaskell J."/>
            <person name="Glotzer D."/>
            <person name="Gorecki P."/>
            <person name="Heitman J."/>
            <person name="Hesse C."/>
            <person name="Hori C."/>
            <person name="Igarashi K."/>
            <person name="Jurgens J.A."/>
            <person name="Kallen N."/>
            <person name="Kersten P."/>
            <person name="Kohler A."/>
            <person name="Kuees U."/>
            <person name="Kumar T.K.A."/>
            <person name="Kuo A."/>
            <person name="LaButti K."/>
            <person name="Larrondo L.F."/>
            <person name="Lindquist E."/>
            <person name="Ling A."/>
            <person name="Lombard V."/>
            <person name="Lucas S."/>
            <person name="Lundell T."/>
            <person name="Martin R."/>
            <person name="McLaughlin D.J."/>
            <person name="Morgenstern I."/>
            <person name="Morin E."/>
            <person name="Murat C."/>
            <person name="Nagy L.G."/>
            <person name="Nolan M."/>
            <person name="Ohm R.A."/>
            <person name="Patyshakuliyeva A."/>
            <person name="Rokas A."/>
            <person name="Ruiz-Duenas F.J."/>
            <person name="Sabat G."/>
            <person name="Salamov A."/>
            <person name="Samejima M."/>
            <person name="Schmutz J."/>
            <person name="Slot J.C."/>
            <person name="St John F."/>
            <person name="Stenlid J."/>
            <person name="Sun H."/>
            <person name="Sun S."/>
            <person name="Syed K."/>
            <person name="Tsang A."/>
            <person name="Wiebenga A."/>
            <person name="Young D."/>
            <person name="Pisabarro A."/>
            <person name="Eastwood D.C."/>
            <person name="Martin F."/>
            <person name="Cullen D."/>
            <person name="Grigoriev I.V."/>
            <person name="Hibbett D.S."/>
        </authorList>
    </citation>
    <scope>NUCLEOTIDE SEQUENCE [LARGE SCALE GENOMIC DNA]</scope>
    <source>
        <strain evidence="3">RWD-64-598 SS2</strain>
    </source>
</reference>
<feature type="compositionally biased region" description="Acidic residues" evidence="1">
    <location>
        <begin position="145"/>
        <end position="155"/>
    </location>
</feature>
<dbReference type="GeneID" id="19202722"/>
<organism evidence="2 3">
    <name type="scientific">Coniophora puteana (strain RWD-64-598)</name>
    <name type="common">Brown rot fungus</name>
    <dbReference type="NCBI Taxonomy" id="741705"/>
    <lineage>
        <taxon>Eukaryota</taxon>
        <taxon>Fungi</taxon>
        <taxon>Dikarya</taxon>
        <taxon>Basidiomycota</taxon>
        <taxon>Agaricomycotina</taxon>
        <taxon>Agaricomycetes</taxon>
        <taxon>Agaricomycetidae</taxon>
        <taxon>Boletales</taxon>
        <taxon>Coniophorineae</taxon>
        <taxon>Coniophoraceae</taxon>
        <taxon>Coniophora</taxon>
    </lineage>
</organism>
<dbReference type="OrthoDB" id="6613063at2759"/>
<dbReference type="KEGG" id="cput:CONPUDRAFT_150590"/>
<accession>A0A5M3N3A7</accession>
<dbReference type="RefSeq" id="XP_007765169.1">
    <property type="nucleotide sequence ID" value="XM_007766979.1"/>
</dbReference>
<gene>
    <name evidence="2" type="ORF">CONPUDRAFT_150590</name>
</gene>
<keyword evidence="3" id="KW-1185">Reference proteome</keyword>
<evidence type="ECO:0000313" key="3">
    <source>
        <dbReference type="Proteomes" id="UP000053558"/>
    </source>
</evidence>
<feature type="compositionally biased region" description="Basic and acidic residues" evidence="1">
    <location>
        <begin position="127"/>
        <end position="139"/>
    </location>
</feature>
<sequence length="1024" mass="116702">MVKHIDCVCKHFYGGKIHNVSERTFRHHLQLAKTPQERAYIRAGSKGDANLLRKIFADLGFEETTQNAAGASSSRVGHSDPNPVAGPSGLLGKRTRPTSSDDEGNRSSSPKRARLSDNDEDEDELGNDQHHDEQVRENTPRPSEQEEEEEEEEVELQQRRTFPVIDIDELSRLSKNHKARNSCSYIHRIRDASLDDPVAKLSAEVRDRLRNPPHEPAPALSPLEKHSIRTFFALEHSSRAAFEAVRSSEILTWGDSAKDLLHYDGVEKLMAKLTGIYSIKHDMCWDTCLAFTGPFENDMRCAQCGRHRYDQRILRKTGQRVSRQFHTIPLGPLLQVLYGDSKSAEDLNYCVRRTQQIIKEALANGRIPVYDDFVSGSDYLEAVRNGDITDNDIVVMISLDGAQLYSSRESDCWLYVWVILEYSPDKRYKKQYVFPGGFIPGPKKPKNVDSFLFPGYHHYLARIYHYLATADGPGLVYFNGMCGHCGKNGCRLYCGVRGRRKARGTHYYPALIKPRRPSSYSVAGCDHDDISVHRIPPTASADYYENLKIIVQARSETAYEDARQDTGLTKPSILLGLQPRYTLQVPRCLAPDQMHLAGLLATLHIDLWRGNMEHSLHDDPTTWDFAVLMDDAIWAAHGEDVEAAGFHLPEKFDHRPRNIQQYSNSGYRTCEYQIWFFCLCVGLLLGVLPTEYWAHFCKLVRGFQILSQHSITPDELIEAHRCLTSWYEGYEKLYYAKREDRLHFVRHSIHQVLHLVDETISKGPPICYAQWTMERTIGNLGQEIRQPSQMYENLSRIGIRRCTKNAIMSLMPDLDPPKPPSGLAKDVGHGYFLLHARDRYEVAPVDSARVALIANMGCEPHKIRRWARLQLPDGTVTRCAWRENVARRANVRIARNVKYESDGTTCIGEVMYYTQVRLPLNHPTAPDEIRSIAIVWRYSDPDPDLMKLSERACWTSRHLGDESATVIDVTQITHLVGMVPHFPVIPSTGEPEEQFFLCLKPGFDVATFTRQGDELEADEEEVEE</sequence>
<proteinExistence type="predicted"/>
<comment type="caution">
    <text evidence="2">The sequence shown here is derived from an EMBL/GenBank/DDBJ whole genome shotgun (WGS) entry which is preliminary data.</text>
</comment>
<feature type="compositionally biased region" description="Polar residues" evidence="1">
    <location>
        <begin position="67"/>
        <end position="76"/>
    </location>
</feature>
<dbReference type="AlphaFoldDB" id="A0A5M3N3A7"/>
<dbReference type="OMA" id="EDICHSE"/>
<feature type="region of interest" description="Disordered" evidence="1">
    <location>
        <begin position="67"/>
        <end position="160"/>
    </location>
</feature>
<evidence type="ECO:0000313" key="2">
    <source>
        <dbReference type="EMBL" id="EIW85806.1"/>
    </source>
</evidence>
<dbReference type="EMBL" id="JH711574">
    <property type="protein sequence ID" value="EIW85806.1"/>
    <property type="molecule type" value="Genomic_DNA"/>
</dbReference>